<evidence type="ECO:0000313" key="2">
    <source>
        <dbReference type="EMBL" id="WIV59258.1"/>
    </source>
</evidence>
<evidence type="ECO:0000313" key="3">
    <source>
        <dbReference type="Proteomes" id="UP001227101"/>
    </source>
</evidence>
<accession>A0ABY8XUC2</accession>
<proteinExistence type="predicted"/>
<evidence type="ECO:0000256" key="1">
    <source>
        <dbReference type="SAM" id="MobiDB-lite"/>
    </source>
</evidence>
<keyword evidence="3" id="KW-1185">Reference proteome</keyword>
<feature type="compositionally biased region" description="Basic and acidic residues" evidence="1">
    <location>
        <begin position="60"/>
        <end position="70"/>
    </location>
</feature>
<dbReference type="Proteomes" id="UP001227101">
    <property type="component" value="Chromosome"/>
</dbReference>
<protein>
    <submittedName>
        <fullName evidence="2">Uncharacterized protein</fullName>
    </submittedName>
</protein>
<feature type="region of interest" description="Disordered" evidence="1">
    <location>
        <begin position="51"/>
        <end position="70"/>
    </location>
</feature>
<dbReference type="EMBL" id="CP127173">
    <property type="protein sequence ID" value="WIV59258.1"/>
    <property type="molecule type" value="Genomic_DNA"/>
</dbReference>
<feature type="region of interest" description="Disordered" evidence="1">
    <location>
        <begin position="1"/>
        <end position="31"/>
    </location>
</feature>
<feature type="compositionally biased region" description="Acidic residues" evidence="1">
    <location>
        <begin position="18"/>
        <end position="29"/>
    </location>
</feature>
<sequence>MSTTEPDNNEDAAVPGEGADDGDVDDADDALSRLHERIMRHQADVNAHLDRLNTGLRRAPRSDRGDHPPV</sequence>
<name>A0ABY8XUC2_9PSEU</name>
<dbReference type="RefSeq" id="WP_285456768.1">
    <property type="nucleotide sequence ID" value="NZ_CP127173.1"/>
</dbReference>
<reference evidence="2 3" key="1">
    <citation type="submission" date="2023-06" db="EMBL/GenBank/DDBJ databases">
        <authorList>
            <person name="Oyuntsetseg B."/>
            <person name="Kim S.B."/>
        </authorList>
    </citation>
    <scope>NUCLEOTIDE SEQUENCE [LARGE SCALE GENOMIC DNA]</scope>
    <source>
        <strain evidence="2 3">2-2</strain>
    </source>
</reference>
<gene>
    <name evidence="2" type="ORF">QP939_11825</name>
</gene>
<organism evidence="2 3">
    <name type="scientific">Amycolatopsis nalaikhensis</name>
    <dbReference type="NCBI Taxonomy" id="715472"/>
    <lineage>
        <taxon>Bacteria</taxon>
        <taxon>Bacillati</taxon>
        <taxon>Actinomycetota</taxon>
        <taxon>Actinomycetes</taxon>
        <taxon>Pseudonocardiales</taxon>
        <taxon>Pseudonocardiaceae</taxon>
        <taxon>Amycolatopsis</taxon>
    </lineage>
</organism>